<sequence>MAATKYLKEDKQGSKVSRLLDLPPEIWSSIGRIVIDCAATVNLSEIYSSFAENTFLPGLQQPAITRVCGSLRQELLPYYYRTCVQFEIWPDFAVPTGQRLDPRLDWLVTIGRSNRKHIRGISLIARPEEVDLARWRYRDCLGLEFDVKTQTYDHSNGPALIRLEPASEEQVMYDVRFL</sequence>
<comment type="caution">
    <text evidence="1">The sequence shown here is derived from an EMBL/GenBank/DDBJ whole genome shotgun (WGS) entry which is preliminary data.</text>
</comment>
<accession>A0A1Z5SPL8</accession>
<organism evidence="1 2">
    <name type="scientific">Hortaea werneckii EXF-2000</name>
    <dbReference type="NCBI Taxonomy" id="1157616"/>
    <lineage>
        <taxon>Eukaryota</taxon>
        <taxon>Fungi</taxon>
        <taxon>Dikarya</taxon>
        <taxon>Ascomycota</taxon>
        <taxon>Pezizomycotina</taxon>
        <taxon>Dothideomycetes</taxon>
        <taxon>Dothideomycetidae</taxon>
        <taxon>Mycosphaerellales</taxon>
        <taxon>Teratosphaeriaceae</taxon>
        <taxon>Hortaea</taxon>
    </lineage>
</organism>
<gene>
    <name evidence="1" type="ORF">BTJ68_14350</name>
</gene>
<name>A0A1Z5SPL8_HORWE</name>
<dbReference type="InParanoid" id="A0A1Z5SPL8"/>
<evidence type="ECO:0000313" key="1">
    <source>
        <dbReference type="EMBL" id="OTA22760.1"/>
    </source>
</evidence>
<dbReference type="AlphaFoldDB" id="A0A1Z5SPL8"/>
<reference evidence="1 2" key="1">
    <citation type="submission" date="2017-01" db="EMBL/GenBank/DDBJ databases">
        <title>The recent genome duplication of the halophilic yeast Hortaea werneckii: insights from long-read sequencing.</title>
        <authorList>
            <person name="Sinha S."/>
            <person name="Flibotte S."/>
            <person name="Neira M."/>
            <person name="Lenassi M."/>
            <person name="Gostincar C."/>
            <person name="Stajich J.E."/>
            <person name="Nislow C.E."/>
        </authorList>
    </citation>
    <scope>NUCLEOTIDE SEQUENCE [LARGE SCALE GENOMIC DNA]</scope>
    <source>
        <strain evidence="1 2">EXF-2000</strain>
    </source>
</reference>
<evidence type="ECO:0000313" key="2">
    <source>
        <dbReference type="Proteomes" id="UP000194280"/>
    </source>
</evidence>
<proteinExistence type="predicted"/>
<dbReference type="Proteomes" id="UP000194280">
    <property type="component" value="Unassembled WGS sequence"/>
</dbReference>
<protein>
    <submittedName>
        <fullName evidence="1">Uncharacterized protein</fullName>
    </submittedName>
</protein>
<dbReference type="OrthoDB" id="3646601at2759"/>
<dbReference type="VEuPathDB" id="FungiDB:BTJ68_14350"/>
<dbReference type="EMBL" id="MUNK01000345">
    <property type="protein sequence ID" value="OTA22760.1"/>
    <property type="molecule type" value="Genomic_DNA"/>
</dbReference>
<keyword evidence="2" id="KW-1185">Reference proteome</keyword>